<dbReference type="EMBL" id="OIVN01004801">
    <property type="protein sequence ID" value="SPD19346.1"/>
    <property type="molecule type" value="Genomic_DNA"/>
</dbReference>
<reference evidence="1" key="1">
    <citation type="submission" date="2018-02" db="EMBL/GenBank/DDBJ databases">
        <authorList>
            <person name="Cohen D.B."/>
            <person name="Kent A.D."/>
        </authorList>
    </citation>
    <scope>NUCLEOTIDE SEQUENCE</scope>
</reference>
<dbReference type="AlphaFoldDB" id="A0A2N9HZS4"/>
<gene>
    <name evidence="1" type="ORF">FSB_LOCUS47228</name>
</gene>
<protein>
    <submittedName>
        <fullName evidence="1">Uncharacterized protein</fullName>
    </submittedName>
</protein>
<name>A0A2N9HZS4_FAGSY</name>
<evidence type="ECO:0000313" key="1">
    <source>
        <dbReference type="EMBL" id="SPD19346.1"/>
    </source>
</evidence>
<accession>A0A2N9HZS4</accession>
<sequence>MRLFLVSSFILRNGLHTSIFFLELFDSFYQLTLKSTASLVSAPASDLFGSTSRFGSLGGGCGGSCPCTLVADSTREFSVWTETSLQLPLCRSLGGMILEALTFFLEVLISTPQWSRQKCQVLCMSLLTLASTNQSLCLPADLMIVVQWFPKSRGLLPSTKPHSSSQNHIRRVATFTRSGPWGYSLSPFGTGMDMGYEKVCCVNTVRIHGFRWNRRVKVSWKMLEQFENGRPACSCHI</sequence>
<organism evidence="1">
    <name type="scientific">Fagus sylvatica</name>
    <name type="common">Beechnut</name>
    <dbReference type="NCBI Taxonomy" id="28930"/>
    <lineage>
        <taxon>Eukaryota</taxon>
        <taxon>Viridiplantae</taxon>
        <taxon>Streptophyta</taxon>
        <taxon>Embryophyta</taxon>
        <taxon>Tracheophyta</taxon>
        <taxon>Spermatophyta</taxon>
        <taxon>Magnoliopsida</taxon>
        <taxon>eudicotyledons</taxon>
        <taxon>Gunneridae</taxon>
        <taxon>Pentapetalae</taxon>
        <taxon>rosids</taxon>
        <taxon>fabids</taxon>
        <taxon>Fagales</taxon>
        <taxon>Fagaceae</taxon>
        <taxon>Fagus</taxon>
    </lineage>
</organism>
<proteinExistence type="predicted"/>